<dbReference type="AlphaFoldDB" id="A0A8J2JL64"/>
<name>A0A8J2JL64_9HEXA</name>
<dbReference type="EMBL" id="CAJVCH010038079">
    <property type="protein sequence ID" value="CAG7716369.1"/>
    <property type="molecule type" value="Genomic_DNA"/>
</dbReference>
<evidence type="ECO:0000313" key="1">
    <source>
        <dbReference type="EMBL" id="CAG7716369.1"/>
    </source>
</evidence>
<feature type="non-terminal residue" evidence="1">
    <location>
        <position position="1"/>
    </location>
</feature>
<proteinExistence type="predicted"/>
<protein>
    <submittedName>
        <fullName evidence="1">Uncharacterized protein</fullName>
    </submittedName>
</protein>
<dbReference type="Proteomes" id="UP000708208">
    <property type="component" value="Unassembled WGS sequence"/>
</dbReference>
<evidence type="ECO:0000313" key="2">
    <source>
        <dbReference type="EMBL" id="CAG7832002.1"/>
    </source>
</evidence>
<sequence>MAPLSPERNPFVIDVVLIAMFEK</sequence>
<organism evidence="1 3">
    <name type="scientific">Allacma fusca</name>
    <dbReference type="NCBI Taxonomy" id="39272"/>
    <lineage>
        <taxon>Eukaryota</taxon>
        <taxon>Metazoa</taxon>
        <taxon>Ecdysozoa</taxon>
        <taxon>Arthropoda</taxon>
        <taxon>Hexapoda</taxon>
        <taxon>Collembola</taxon>
        <taxon>Symphypleona</taxon>
        <taxon>Sminthuridae</taxon>
        <taxon>Allacma</taxon>
    </lineage>
</organism>
<gene>
    <name evidence="2" type="ORF">AFUS01_LOCUS41718</name>
    <name evidence="1" type="ORF">AFUS01_LOCUS5882</name>
</gene>
<dbReference type="EMBL" id="CAJVCH010563074">
    <property type="protein sequence ID" value="CAG7832002.1"/>
    <property type="molecule type" value="Genomic_DNA"/>
</dbReference>
<evidence type="ECO:0000313" key="3">
    <source>
        <dbReference type="Proteomes" id="UP000708208"/>
    </source>
</evidence>
<accession>A0A8J2JL64</accession>
<comment type="caution">
    <text evidence="1">The sequence shown here is derived from an EMBL/GenBank/DDBJ whole genome shotgun (WGS) entry which is preliminary data.</text>
</comment>
<keyword evidence="3" id="KW-1185">Reference proteome</keyword>
<reference evidence="1" key="1">
    <citation type="submission" date="2021-06" db="EMBL/GenBank/DDBJ databases">
        <authorList>
            <person name="Hodson N. C."/>
            <person name="Mongue J. A."/>
            <person name="Jaron S. K."/>
        </authorList>
    </citation>
    <scope>NUCLEOTIDE SEQUENCE</scope>
</reference>